<sequence length="392" mass="39788">MNFAASDGAAAAHLHHRSGGPEQWGTRAMYLAVGLAMAAWAPLVPFAKARTAIDDGTLGLVLLCLGLGSIVAMPLTGLLANRFGCRAVLFASSLAVALILPMLALSNDVVTLAISLAIFGASLGTLDVATNIQAVMVEKDSGRNMMSGFYGIFSLGGILGAGGVSLLMHSGFKPLHATLVISGAVILLARLSRRVLLSYGNREANGASHFVAPSGIVVVIGLLCFILFLAEGAVLDWSALFMIETHGLDPAIAGFGYTAFAVAMTIGRLAGDGIVKAVGGSRIIVVGSFVSAAGFILAVFAPMQLLALAGFLLVGLGASNIVPVLYTAAGAQRRMPASLAIASVTTIGYTGILMGPAAIGGVAYIANLSTALLLIAAALAFVAAAGPRTLRR</sequence>
<feature type="transmembrane region" description="Helical" evidence="5">
    <location>
        <begin position="250"/>
        <end position="271"/>
    </location>
</feature>
<evidence type="ECO:0000256" key="5">
    <source>
        <dbReference type="SAM" id="Phobius"/>
    </source>
</evidence>
<dbReference type="InterPro" id="IPR020846">
    <property type="entry name" value="MFS_dom"/>
</dbReference>
<feature type="transmembrane region" description="Helical" evidence="5">
    <location>
        <begin position="59"/>
        <end position="80"/>
    </location>
</feature>
<dbReference type="EMBL" id="CP064931">
    <property type="protein sequence ID" value="QPK11121.1"/>
    <property type="molecule type" value="Genomic_DNA"/>
</dbReference>
<feature type="transmembrane region" description="Helical" evidence="5">
    <location>
        <begin position="112"/>
        <end position="137"/>
    </location>
</feature>
<feature type="transmembrane region" description="Helical" evidence="5">
    <location>
        <begin position="28"/>
        <end position="47"/>
    </location>
</feature>
<dbReference type="InterPro" id="IPR011701">
    <property type="entry name" value="MFS"/>
</dbReference>
<feature type="transmembrane region" description="Helical" evidence="5">
    <location>
        <begin position="174"/>
        <end position="191"/>
    </location>
</feature>
<feature type="transmembrane region" description="Helical" evidence="5">
    <location>
        <begin position="307"/>
        <end position="326"/>
    </location>
</feature>
<protein>
    <submittedName>
        <fullName evidence="8">MFS transporter</fullName>
    </submittedName>
    <submittedName>
        <fullName evidence="7">Major facilitator superfamily protein</fullName>
    </submittedName>
</protein>
<comment type="subcellular location">
    <subcellularLocation>
        <location evidence="1">Membrane</location>
        <topology evidence="1">Multi-pass membrane protein</topology>
    </subcellularLocation>
</comment>
<evidence type="ECO:0000313" key="8">
    <source>
        <dbReference type="EMBL" id="QPK11121.1"/>
    </source>
</evidence>
<dbReference type="GO" id="GO:0022857">
    <property type="term" value="F:transmembrane transporter activity"/>
    <property type="evidence" value="ECO:0007669"/>
    <property type="project" value="InterPro"/>
</dbReference>
<keyword evidence="9" id="KW-1185">Reference proteome</keyword>
<dbReference type="InterPro" id="IPR036259">
    <property type="entry name" value="MFS_trans_sf"/>
</dbReference>
<organism evidence="8 10">
    <name type="scientific">Rhizobium phaseoli</name>
    <dbReference type="NCBI Taxonomy" id="396"/>
    <lineage>
        <taxon>Bacteria</taxon>
        <taxon>Pseudomonadati</taxon>
        <taxon>Pseudomonadota</taxon>
        <taxon>Alphaproteobacteria</taxon>
        <taxon>Hyphomicrobiales</taxon>
        <taxon>Rhizobiaceae</taxon>
        <taxon>Rhizobium/Agrobacterium group</taxon>
        <taxon>Rhizobium</taxon>
    </lineage>
</organism>
<evidence type="ECO:0000256" key="3">
    <source>
        <dbReference type="ARBA" id="ARBA00022989"/>
    </source>
</evidence>
<keyword evidence="4 5" id="KW-0472">Membrane</keyword>
<evidence type="ECO:0000259" key="6">
    <source>
        <dbReference type="PROSITE" id="PS50850"/>
    </source>
</evidence>
<keyword evidence="2 5" id="KW-0812">Transmembrane</keyword>
<feature type="transmembrane region" description="Helical" evidence="5">
    <location>
        <begin position="283"/>
        <end position="301"/>
    </location>
</feature>
<dbReference type="InterPro" id="IPR051788">
    <property type="entry name" value="MFS_Transporter"/>
</dbReference>
<proteinExistence type="predicted"/>
<feature type="transmembrane region" description="Helical" evidence="5">
    <location>
        <begin position="365"/>
        <end position="386"/>
    </location>
</feature>
<dbReference type="EMBL" id="CP013568">
    <property type="protein sequence ID" value="ANL83943.1"/>
    <property type="molecule type" value="Genomic_DNA"/>
</dbReference>
<dbReference type="AlphaFoldDB" id="A0A192T7B8"/>
<feature type="domain" description="Major facilitator superfamily (MFS) profile" evidence="6">
    <location>
        <begin position="216"/>
        <end position="392"/>
    </location>
</feature>
<feature type="transmembrane region" description="Helical" evidence="5">
    <location>
        <begin position="338"/>
        <end position="359"/>
    </location>
</feature>
<feature type="transmembrane region" description="Helical" evidence="5">
    <location>
        <begin position="149"/>
        <end position="168"/>
    </location>
</feature>
<dbReference type="Gene3D" id="1.20.1250.20">
    <property type="entry name" value="MFS general substrate transporter like domains"/>
    <property type="match status" value="2"/>
</dbReference>
<gene>
    <name evidence="7" type="ORF">AMC81_CH01132</name>
    <name evidence="8" type="ORF">HER27_013900</name>
</gene>
<dbReference type="PROSITE" id="PS50850">
    <property type="entry name" value="MFS"/>
    <property type="match status" value="1"/>
</dbReference>
<feature type="transmembrane region" description="Helical" evidence="5">
    <location>
        <begin position="211"/>
        <end position="230"/>
    </location>
</feature>
<reference evidence="7 9" key="1">
    <citation type="submission" date="2015-11" db="EMBL/GenBank/DDBJ databases">
        <title>The limits of bacterial species coexistence and the symbiotic plasmid transference in sympatric Rhizobium populations.</title>
        <authorList>
            <person name="Perez-Carrascal O.M."/>
            <person name="VanInsberghe D."/>
            <person name="Juarez S."/>
            <person name="Polz M.F."/>
            <person name="Vinuesa P."/>
            <person name="Gonzalez V."/>
        </authorList>
    </citation>
    <scope>NUCLEOTIDE SEQUENCE [LARGE SCALE GENOMIC DNA]</scope>
    <source>
        <strain evidence="7 9">N771</strain>
    </source>
</reference>
<evidence type="ECO:0000313" key="9">
    <source>
        <dbReference type="Proteomes" id="UP000078551"/>
    </source>
</evidence>
<dbReference type="SUPFAM" id="SSF103473">
    <property type="entry name" value="MFS general substrate transporter"/>
    <property type="match status" value="1"/>
</dbReference>
<feature type="transmembrane region" description="Helical" evidence="5">
    <location>
        <begin position="87"/>
        <end position="106"/>
    </location>
</feature>
<accession>A0A192T7B8</accession>
<evidence type="ECO:0000313" key="10">
    <source>
        <dbReference type="Proteomes" id="UP000540266"/>
    </source>
</evidence>
<evidence type="ECO:0000256" key="4">
    <source>
        <dbReference type="ARBA" id="ARBA00023136"/>
    </source>
</evidence>
<dbReference type="CDD" id="cd17393">
    <property type="entry name" value="MFS_MosC_like"/>
    <property type="match status" value="1"/>
</dbReference>
<name>A0A192T7B8_9HYPH</name>
<dbReference type="Pfam" id="PF07690">
    <property type="entry name" value="MFS_1"/>
    <property type="match status" value="1"/>
</dbReference>
<keyword evidence="3 5" id="KW-1133">Transmembrane helix</keyword>
<dbReference type="PANTHER" id="PTHR23514:SF13">
    <property type="entry name" value="INNER MEMBRANE PROTEIN YBJJ"/>
    <property type="match status" value="1"/>
</dbReference>
<evidence type="ECO:0000256" key="2">
    <source>
        <dbReference type="ARBA" id="ARBA00022692"/>
    </source>
</evidence>
<dbReference type="PANTHER" id="PTHR23514">
    <property type="entry name" value="BYPASS OF STOP CODON PROTEIN 6"/>
    <property type="match status" value="1"/>
</dbReference>
<dbReference type="GO" id="GO:0016020">
    <property type="term" value="C:membrane"/>
    <property type="evidence" value="ECO:0007669"/>
    <property type="project" value="UniProtKB-SubCell"/>
</dbReference>
<evidence type="ECO:0000313" key="7">
    <source>
        <dbReference type="EMBL" id="ANL83943.1"/>
    </source>
</evidence>
<reference evidence="8 10" key="2">
    <citation type="submission" date="2020-11" db="EMBL/GenBank/DDBJ databases">
        <title>Indigenous Rhizobia Nodulating Common beans in Western Kenya.</title>
        <authorList>
            <person name="Wekesa C.S."/>
            <person name="Oelmueller R."/>
            <person name="Furch A.C."/>
        </authorList>
    </citation>
    <scope>NUCLEOTIDE SEQUENCE [LARGE SCALE GENOMIC DNA]</scope>
    <source>
        <strain evidence="10">BS3</strain>
        <strain evidence="8">S3</strain>
    </source>
</reference>
<evidence type="ECO:0000256" key="1">
    <source>
        <dbReference type="ARBA" id="ARBA00004141"/>
    </source>
</evidence>
<dbReference type="Proteomes" id="UP000078551">
    <property type="component" value="Chromosome"/>
</dbReference>
<dbReference type="Proteomes" id="UP000540266">
    <property type="component" value="Chromosome"/>
</dbReference>